<organism evidence="9 10">
    <name type="scientific">Falsochrobactrum shanghaiense</name>
    <dbReference type="NCBI Taxonomy" id="2201899"/>
    <lineage>
        <taxon>Bacteria</taxon>
        <taxon>Pseudomonadati</taxon>
        <taxon>Pseudomonadota</taxon>
        <taxon>Alphaproteobacteria</taxon>
        <taxon>Hyphomicrobiales</taxon>
        <taxon>Brucellaceae</taxon>
        <taxon>Falsochrobactrum</taxon>
    </lineage>
</organism>
<evidence type="ECO:0000256" key="1">
    <source>
        <dbReference type="ARBA" id="ARBA00004429"/>
    </source>
</evidence>
<comment type="caution">
    <text evidence="9">The sequence shown here is derived from an EMBL/GenBank/DDBJ whole genome shotgun (WGS) entry which is preliminary data.</text>
</comment>
<feature type="transmembrane region" description="Helical" evidence="7">
    <location>
        <begin position="285"/>
        <end position="307"/>
    </location>
</feature>
<dbReference type="Proteomes" id="UP000245865">
    <property type="component" value="Unassembled WGS sequence"/>
</dbReference>
<dbReference type="CDD" id="cd06261">
    <property type="entry name" value="TM_PBP2"/>
    <property type="match status" value="1"/>
</dbReference>
<feature type="domain" description="ABC transmembrane type-1" evidence="8">
    <location>
        <begin position="95"/>
        <end position="304"/>
    </location>
</feature>
<sequence>MLLYIAGRVVSLLLTTLAASIVVFLLMQVLPGDPAAVILGINAQPETLAALHKQLGLDQPLWWRYLHWIGGFFVGDFGTSYTYSVPIRELLGPRIMVTLPLALLSMAISILVAIPIGVYAAARRGQAGDVLSMGMAQVGIAIPNFWLGLLLILFFALQLGWFPASGFAGWENGFWNGIRSLFLPALALALPLAAILARITRSAVIETLGEDFIRTARAKGLTQQAALWRHAVPNALIPIVTIIGLQFSFLLAGTIIIENVFNLPGLGRLVFQAIAQRDLVTVQSLVTLLAAAVIAVNFLVDLLYGLIDPRLSGGSSR</sequence>
<gene>
    <name evidence="9" type="ORF">DKP76_06550</name>
</gene>
<evidence type="ECO:0000259" key="8">
    <source>
        <dbReference type="PROSITE" id="PS50928"/>
    </source>
</evidence>
<dbReference type="OrthoDB" id="9778910at2"/>
<evidence type="ECO:0000256" key="7">
    <source>
        <dbReference type="RuleBase" id="RU363032"/>
    </source>
</evidence>
<comment type="similarity">
    <text evidence="7">Belongs to the binding-protein-dependent transport system permease family.</text>
</comment>
<dbReference type="InterPro" id="IPR035906">
    <property type="entry name" value="MetI-like_sf"/>
</dbReference>
<evidence type="ECO:0000256" key="6">
    <source>
        <dbReference type="ARBA" id="ARBA00023136"/>
    </source>
</evidence>
<feature type="transmembrane region" description="Helical" evidence="7">
    <location>
        <begin position="177"/>
        <end position="197"/>
    </location>
</feature>
<dbReference type="GO" id="GO:0005886">
    <property type="term" value="C:plasma membrane"/>
    <property type="evidence" value="ECO:0007669"/>
    <property type="project" value="UniProtKB-SubCell"/>
</dbReference>
<keyword evidence="10" id="KW-1185">Reference proteome</keyword>
<dbReference type="PROSITE" id="PS50928">
    <property type="entry name" value="ABC_TM1"/>
    <property type="match status" value="1"/>
</dbReference>
<dbReference type="RefSeq" id="WP_109705628.1">
    <property type="nucleotide sequence ID" value="NZ_QGDB01000002.1"/>
</dbReference>
<dbReference type="Gene3D" id="1.10.3720.10">
    <property type="entry name" value="MetI-like"/>
    <property type="match status" value="1"/>
</dbReference>
<dbReference type="Pfam" id="PF19300">
    <property type="entry name" value="BPD_transp_1_N"/>
    <property type="match status" value="1"/>
</dbReference>
<dbReference type="Pfam" id="PF00528">
    <property type="entry name" value="BPD_transp_1"/>
    <property type="match status" value="1"/>
</dbReference>
<dbReference type="SUPFAM" id="SSF161098">
    <property type="entry name" value="MetI-like"/>
    <property type="match status" value="1"/>
</dbReference>
<name>A0A316JDI5_9HYPH</name>
<accession>A0A316JDI5</accession>
<feature type="transmembrane region" description="Helical" evidence="7">
    <location>
        <begin position="134"/>
        <end position="157"/>
    </location>
</feature>
<evidence type="ECO:0000256" key="4">
    <source>
        <dbReference type="ARBA" id="ARBA00022692"/>
    </source>
</evidence>
<keyword evidence="5 7" id="KW-1133">Transmembrane helix</keyword>
<evidence type="ECO:0000256" key="2">
    <source>
        <dbReference type="ARBA" id="ARBA00022448"/>
    </source>
</evidence>
<evidence type="ECO:0000256" key="3">
    <source>
        <dbReference type="ARBA" id="ARBA00022475"/>
    </source>
</evidence>
<dbReference type="GO" id="GO:0071916">
    <property type="term" value="F:dipeptide transmembrane transporter activity"/>
    <property type="evidence" value="ECO:0007669"/>
    <property type="project" value="TreeGrafter"/>
</dbReference>
<proteinExistence type="inferred from homology"/>
<dbReference type="EMBL" id="QGDB01000002">
    <property type="protein sequence ID" value="PWL18729.1"/>
    <property type="molecule type" value="Genomic_DNA"/>
</dbReference>
<dbReference type="PANTHER" id="PTHR43163:SF6">
    <property type="entry name" value="DIPEPTIDE TRANSPORT SYSTEM PERMEASE PROTEIN DPPB-RELATED"/>
    <property type="match status" value="1"/>
</dbReference>
<evidence type="ECO:0000313" key="10">
    <source>
        <dbReference type="Proteomes" id="UP000245865"/>
    </source>
</evidence>
<comment type="subcellular location">
    <subcellularLocation>
        <location evidence="1">Cell inner membrane</location>
        <topology evidence="1">Multi-pass membrane protein</topology>
    </subcellularLocation>
    <subcellularLocation>
        <location evidence="7">Cell membrane</location>
        <topology evidence="7">Multi-pass membrane protein</topology>
    </subcellularLocation>
</comment>
<reference evidence="9 10" key="1">
    <citation type="submission" date="2018-05" db="EMBL/GenBank/DDBJ databases">
        <title>Comparative genomic sequence analysis between strain HN4 and CCM 8460T (Falsochrobactrum ovis) will provide more evidence to prove that HN4 is a new species of Falsochrobactrum.</title>
        <authorList>
            <person name="Lyu W."/>
            <person name="Sun L."/>
            <person name="Yao L."/>
        </authorList>
    </citation>
    <scope>NUCLEOTIDE SEQUENCE [LARGE SCALE GENOMIC DNA]</scope>
    <source>
        <strain evidence="9 10">HN4</strain>
    </source>
</reference>
<evidence type="ECO:0000256" key="5">
    <source>
        <dbReference type="ARBA" id="ARBA00022989"/>
    </source>
</evidence>
<keyword evidence="6 7" id="KW-0472">Membrane</keyword>
<keyword evidence="3" id="KW-1003">Cell membrane</keyword>
<keyword evidence="4 7" id="KW-0812">Transmembrane</keyword>
<dbReference type="InterPro" id="IPR000515">
    <property type="entry name" value="MetI-like"/>
</dbReference>
<keyword evidence="2 7" id="KW-0813">Transport</keyword>
<feature type="transmembrane region" description="Helical" evidence="7">
    <location>
        <begin position="235"/>
        <end position="257"/>
    </location>
</feature>
<dbReference type="PANTHER" id="PTHR43163">
    <property type="entry name" value="DIPEPTIDE TRANSPORT SYSTEM PERMEASE PROTEIN DPPB-RELATED"/>
    <property type="match status" value="1"/>
</dbReference>
<protein>
    <submittedName>
        <fullName evidence="9">Peptide ABC transporter</fullName>
    </submittedName>
</protein>
<evidence type="ECO:0000313" key="9">
    <source>
        <dbReference type="EMBL" id="PWL18729.1"/>
    </source>
</evidence>
<feature type="transmembrane region" description="Helical" evidence="7">
    <location>
        <begin position="12"/>
        <end position="30"/>
    </location>
</feature>
<feature type="transmembrane region" description="Helical" evidence="7">
    <location>
        <begin position="101"/>
        <end position="122"/>
    </location>
</feature>
<dbReference type="InterPro" id="IPR045621">
    <property type="entry name" value="BPD_transp_1_N"/>
</dbReference>
<dbReference type="AlphaFoldDB" id="A0A316JDI5"/>